<feature type="domain" description="DUF2262" evidence="1">
    <location>
        <begin position="143"/>
        <end position="275"/>
    </location>
</feature>
<dbReference type="InterPro" id="IPR019260">
    <property type="entry name" value="DUF2262"/>
</dbReference>
<evidence type="ECO:0000313" key="3">
    <source>
        <dbReference type="Proteomes" id="UP000199518"/>
    </source>
</evidence>
<proteinExistence type="predicted"/>
<dbReference type="AlphaFoldDB" id="A0A1I3BHD4"/>
<keyword evidence="3" id="KW-1185">Reference proteome</keyword>
<dbReference type="Pfam" id="PF10020">
    <property type="entry name" value="DUF2262"/>
    <property type="match status" value="1"/>
</dbReference>
<organism evidence="2 3">
    <name type="scientific">Planctomicrobium piriforme</name>
    <dbReference type="NCBI Taxonomy" id="1576369"/>
    <lineage>
        <taxon>Bacteria</taxon>
        <taxon>Pseudomonadati</taxon>
        <taxon>Planctomycetota</taxon>
        <taxon>Planctomycetia</taxon>
        <taxon>Planctomycetales</taxon>
        <taxon>Planctomycetaceae</taxon>
        <taxon>Planctomicrobium</taxon>
    </lineage>
</organism>
<reference evidence="3" key="1">
    <citation type="submission" date="2016-10" db="EMBL/GenBank/DDBJ databases">
        <authorList>
            <person name="Varghese N."/>
            <person name="Submissions S."/>
        </authorList>
    </citation>
    <scope>NUCLEOTIDE SEQUENCE [LARGE SCALE GENOMIC DNA]</scope>
    <source>
        <strain evidence="3">DSM 26348</strain>
    </source>
</reference>
<protein>
    <recommendedName>
        <fullName evidence="1">DUF2262 domain-containing protein</fullName>
    </recommendedName>
</protein>
<evidence type="ECO:0000259" key="1">
    <source>
        <dbReference type="Pfam" id="PF10020"/>
    </source>
</evidence>
<dbReference type="OrthoDB" id="1151029at2"/>
<dbReference type="Proteomes" id="UP000199518">
    <property type="component" value="Unassembled WGS sequence"/>
</dbReference>
<name>A0A1I3BHD4_9PLAN</name>
<accession>A0A1I3BHD4</accession>
<dbReference type="RefSeq" id="WP_092047534.1">
    <property type="nucleotide sequence ID" value="NZ_FOQD01000001.1"/>
</dbReference>
<sequence>MPKLPASFSPPSLKSLSDLDSAEGVVYQQQRVIIDGVVSPTCQGGLRGKTQDYEVHSFTVAAWLKAGEQVRKTELDILRAAASNTKYLYDFPGCSLQRMSVLMSGDETRAIYEKSLPMETANPDLLAIAEELKKPVTVVAGRFGTLTLDRRIDHFDGEAIWNGEKTKVTFRSKDGKPDQAAIENSEKLWSNEFHWEKRIKVIAVEDLLELKNENWSDEDDPEFTAEEFVKRMTLQTICVQNDGRFEFWYDDGDLFSGHSIVVRGSLEKGIRDASIQG</sequence>
<evidence type="ECO:0000313" key="2">
    <source>
        <dbReference type="EMBL" id="SFH61715.1"/>
    </source>
</evidence>
<gene>
    <name evidence="2" type="ORF">SAMN05421753_101456</name>
</gene>
<dbReference type="EMBL" id="FOQD01000001">
    <property type="protein sequence ID" value="SFH61715.1"/>
    <property type="molecule type" value="Genomic_DNA"/>
</dbReference>